<protein>
    <recommendedName>
        <fullName evidence="1">Ycf2 N-terminal domain-containing protein</fullName>
    </recommendedName>
</protein>
<proteinExistence type="predicted"/>
<name>A0AAV7FV01_DENCH</name>
<dbReference type="Pfam" id="PF05695">
    <property type="entry name" value="Ycf2"/>
    <property type="match status" value="1"/>
</dbReference>
<accession>A0AAV7FV01</accession>
<dbReference type="AlphaFoldDB" id="A0AAV7FV01"/>
<sequence>MGFIHTPCSEKYLPSGKRKKRGRCIEPFNEIVLFQISQNGICSKHICHGSLLGCKYLNFTLLYTLSDPLPILSSSQKFVSIFHDMMHESDISRPIPQKILPQWTPISEISSQCLQNLLLSEEMIHRNNESPLPLIWAHLR</sequence>
<feature type="domain" description="Ycf2 N-terminal" evidence="1">
    <location>
        <begin position="1"/>
        <end position="140"/>
    </location>
</feature>
<evidence type="ECO:0000313" key="3">
    <source>
        <dbReference type="Proteomes" id="UP000775213"/>
    </source>
</evidence>
<evidence type="ECO:0000313" key="2">
    <source>
        <dbReference type="EMBL" id="KAH0447715.1"/>
    </source>
</evidence>
<dbReference type="InterPro" id="IPR056777">
    <property type="entry name" value="Ycf2_N"/>
</dbReference>
<organism evidence="2 3">
    <name type="scientific">Dendrobium chrysotoxum</name>
    <name type="common">Orchid</name>
    <dbReference type="NCBI Taxonomy" id="161865"/>
    <lineage>
        <taxon>Eukaryota</taxon>
        <taxon>Viridiplantae</taxon>
        <taxon>Streptophyta</taxon>
        <taxon>Embryophyta</taxon>
        <taxon>Tracheophyta</taxon>
        <taxon>Spermatophyta</taxon>
        <taxon>Magnoliopsida</taxon>
        <taxon>Liliopsida</taxon>
        <taxon>Asparagales</taxon>
        <taxon>Orchidaceae</taxon>
        <taxon>Epidendroideae</taxon>
        <taxon>Malaxideae</taxon>
        <taxon>Dendrobiinae</taxon>
        <taxon>Dendrobium</taxon>
    </lineage>
</organism>
<comment type="caution">
    <text evidence="2">The sequence shown here is derived from an EMBL/GenBank/DDBJ whole genome shotgun (WGS) entry which is preliminary data.</text>
</comment>
<evidence type="ECO:0000259" key="1">
    <source>
        <dbReference type="Pfam" id="PF05695"/>
    </source>
</evidence>
<dbReference type="EMBL" id="JAGFBR010000072">
    <property type="protein sequence ID" value="KAH0447715.1"/>
    <property type="molecule type" value="Genomic_DNA"/>
</dbReference>
<reference evidence="2 3" key="1">
    <citation type="journal article" date="2021" name="Hortic Res">
        <title>Chromosome-scale assembly of the Dendrobium chrysotoxum genome enhances the understanding of orchid evolution.</title>
        <authorList>
            <person name="Zhang Y."/>
            <person name="Zhang G.Q."/>
            <person name="Zhang D."/>
            <person name="Liu X.D."/>
            <person name="Xu X.Y."/>
            <person name="Sun W.H."/>
            <person name="Yu X."/>
            <person name="Zhu X."/>
            <person name="Wang Z.W."/>
            <person name="Zhao X."/>
            <person name="Zhong W.Y."/>
            <person name="Chen H."/>
            <person name="Yin W.L."/>
            <person name="Huang T."/>
            <person name="Niu S.C."/>
            <person name="Liu Z.J."/>
        </authorList>
    </citation>
    <scope>NUCLEOTIDE SEQUENCE [LARGE SCALE GENOMIC DNA]</scope>
    <source>
        <strain evidence="2">Lindl</strain>
    </source>
</reference>
<gene>
    <name evidence="2" type="ORF">IEQ34_023456</name>
</gene>
<keyword evidence="3" id="KW-1185">Reference proteome</keyword>
<dbReference type="Proteomes" id="UP000775213">
    <property type="component" value="Unassembled WGS sequence"/>
</dbReference>